<dbReference type="InterPro" id="IPR003653">
    <property type="entry name" value="Peptidase_C48_C"/>
</dbReference>
<name>A0A2P5AJY1_PARAD</name>
<dbReference type="InterPro" id="IPR038765">
    <property type="entry name" value="Papain-like_cys_pep_sf"/>
</dbReference>
<gene>
    <name evidence="5" type="ORF">PanWU01x14_325040</name>
</gene>
<organism evidence="5 6">
    <name type="scientific">Parasponia andersonii</name>
    <name type="common">Sponia andersonii</name>
    <dbReference type="NCBI Taxonomy" id="3476"/>
    <lineage>
        <taxon>Eukaryota</taxon>
        <taxon>Viridiplantae</taxon>
        <taxon>Streptophyta</taxon>
        <taxon>Embryophyta</taxon>
        <taxon>Tracheophyta</taxon>
        <taxon>Spermatophyta</taxon>
        <taxon>Magnoliopsida</taxon>
        <taxon>eudicotyledons</taxon>
        <taxon>Gunneridae</taxon>
        <taxon>Pentapetalae</taxon>
        <taxon>rosids</taxon>
        <taxon>fabids</taxon>
        <taxon>Rosales</taxon>
        <taxon>Cannabaceae</taxon>
        <taxon>Parasponia</taxon>
    </lineage>
</organism>
<protein>
    <submittedName>
        <fullName evidence="5">Ulp1 protease family, C-terminal catalytic domain containing protein</fullName>
    </submittedName>
</protein>
<accession>A0A2P5AJY1</accession>
<dbReference type="AlphaFoldDB" id="A0A2P5AJY1"/>
<evidence type="ECO:0000259" key="4">
    <source>
        <dbReference type="Pfam" id="PF02902"/>
    </source>
</evidence>
<keyword evidence="3" id="KW-0378">Hydrolase</keyword>
<evidence type="ECO:0000313" key="5">
    <source>
        <dbReference type="EMBL" id="PON36856.1"/>
    </source>
</evidence>
<dbReference type="GO" id="GO:0008234">
    <property type="term" value="F:cysteine-type peptidase activity"/>
    <property type="evidence" value="ECO:0007669"/>
    <property type="project" value="InterPro"/>
</dbReference>
<reference evidence="6" key="1">
    <citation type="submission" date="2016-06" db="EMBL/GenBank/DDBJ databases">
        <title>Parallel loss of symbiosis genes in relatives of nitrogen-fixing non-legume Parasponia.</title>
        <authorList>
            <person name="Van Velzen R."/>
            <person name="Holmer R."/>
            <person name="Bu F."/>
            <person name="Rutten L."/>
            <person name="Van Zeijl A."/>
            <person name="Liu W."/>
            <person name="Santuari L."/>
            <person name="Cao Q."/>
            <person name="Sharma T."/>
            <person name="Shen D."/>
            <person name="Roswanjaya Y."/>
            <person name="Wardhani T."/>
            <person name="Kalhor M.S."/>
            <person name="Jansen J."/>
            <person name="Van den Hoogen J."/>
            <person name="Gungor B."/>
            <person name="Hartog M."/>
            <person name="Hontelez J."/>
            <person name="Verver J."/>
            <person name="Yang W.-C."/>
            <person name="Schijlen E."/>
            <person name="Repin R."/>
            <person name="Schilthuizen M."/>
            <person name="Schranz E."/>
            <person name="Heidstra R."/>
            <person name="Miyata K."/>
            <person name="Fedorova E."/>
            <person name="Kohlen W."/>
            <person name="Bisseling T."/>
            <person name="Smit S."/>
            <person name="Geurts R."/>
        </authorList>
    </citation>
    <scope>NUCLEOTIDE SEQUENCE [LARGE SCALE GENOMIC DNA]</scope>
    <source>
        <strain evidence="6">cv. WU1-14</strain>
    </source>
</reference>
<dbReference type="Proteomes" id="UP000237105">
    <property type="component" value="Unassembled WGS sequence"/>
</dbReference>
<dbReference type="Pfam" id="PF02902">
    <property type="entry name" value="Peptidase_C48"/>
    <property type="match status" value="1"/>
</dbReference>
<proteinExistence type="inferred from homology"/>
<dbReference type="EMBL" id="JXTB01000551">
    <property type="protein sequence ID" value="PON36856.1"/>
    <property type="molecule type" value="Genomic_DNA"/>
</dbReference>
<evidence type="ECO:0000256" key="2">
    <source>
        <dbReference type="ARBA" id="ARBA00022670"/>
    </source>
</evidence>
<evidence type="ECO:0000256" key="3">
    <source>
        <dbReference type="ARBA" id="ARBA00022801"/>
    </source>
</evidence>
<dbReference type="Gene3D" id="3.40.395.10">
    <property type="entry name" value="Adenoviral Proteinase, Chain A"/>
    <property type="match status" value="1"/>
</dbReference>
<feature type="domain" description="Ubiquitin-like protease family profile" evidence="4">
    <location>
        <begin position="3"/>
        <end position="97"/>
    </location>
</feature>
<keyword evidence="2 5" id="KW-0645">Protease</keyword>
<comment type="caution">
    <text evidence="5">The sequence shown here is derived from an EMBL/GenBank/DDBJ whole genome shotgun (WGS) entry which is preliminary data.</text>
</comment>
<sequence>MGGTTNKLKVKLEIIAYRIVIPNLLAAVNFYEEQIEIKQENFEIEFVEDLEIQSNGSDCGMFVIKWAKALMTNVSTGKVTQENMTFFRQKLVTELYNWGIDKKKRNYQTDSEREK</sequence>
<dbReference type="GO" id="GO:0006508">
    <property type="term" value="P:proteolysis"/>
    <property type="evidence" value="ECO:0007669"/>
    <property type="project" value="UniProtKB-KW"/>
</dbReference>
<evidence type="ECO:0000256" key="1">
    <source>
        <dbReference type="ARBA" id="ARBA00005234"/>
    </source>
</evidence>
<evidence type="ECO:0000313" key="6">
    <source>
        <dbReference type="Proteomes" id="UP000237105"/>
    </source>
</evidence>
<dbReference type="OrthoDB" id="1244802at2759"/>
<keyword evidence="6" id="KW-1185">Reference proteome</keyword>
<dbReference type="SUPFAM" id="SSF54001">
    <property type="entry name" value="Cysteine proteinases"/>
    <property type="match status" value="1"/>
</dbReference>
<comment type="similarity">
    <text evidence="1">Belongs to the peptidase C48 family.</text>
</comment>